<dbReference type="Pfam" id="PF21906">
    <property type="entry name" value="WHD_NrtR"/>
    <property type="match status" value="1"/>
</dbReference>
<comment type="caution">
    <text evidence="2">The sequence shown here is derived from an EMBL/GenBank/DDBJ whole genome shotgun (WGS) entry which is preliminary data.</text>
</comment>
<dbReference type="InterPro" id="IPR036390">
    <property type="entry name" value="WH_DNA-bd_sf"/>
</dbReference>
<evidence type="ECO:0000313" key="3">
    <source>
        <dbReference type="Proteomes" id="UP000541969"/>
    </source>
</evidence>
<dbReference type="RefSeq" id="WP_179714701.1">
    <property type="nucleotide sequence ID" value="NZ_JACBZT010000001.1"/>
</dbReference>
<gene>
    <name evidence="2" type="ORF">GGQ55_000193</name>
</gene>
<name>A0A853C7S2_9ACTN</name>
<dbReference type="SUPFAM" id="SSF46785">
    <property type="entry name" value="Winged helix' DNA-binding domain"/>
    <property type="match status" value="1"/>
</dbReference>
<dbReference type="PROSITE" id="PS51462">
    <property type="entry name" value="NUDIX"/>
    <property type="match status" value="1"/>
</dbReference>
<dbReference type="PANTHER" id="PTHR43736">
    <property type="entry name" value="ADP-RIBOSE PYROPHOSPHATASE"/>
    <property type="match status" value="1"/>
</dbReference>
<dbReference type="EMBL" id="JACBZT010000001">
    <property type="protein sequence ID" value="NYJ03915.1"/>
    <property type="molecule type" value="Genomic_DNA"/>
</dbReference>
<dbReference type="Gene3D" id="1.10.10.10">
    <property type="entry name" value="Winged helix-like DNA-binding domain superfamily/Winged helix DNA-binding domain"/>
    <property type="match status" value="1"/>
</dbReference>
<dbReference type="InterPro" id="IPR015797">
    <property type="entry name" value="NUDIX_hydrolase-like_dom_sf"/>
</dbReference>
<dbReference type="Pfam" id="PF00293">
    <property type="entry name" value="NUDIX"/>
    <property type="match status" value="1"/>
</dbReference>
<feature type="domain" description="Nudix hydrolase" evidence="1">
    <location>
        <begin position="16"/>
        <end position="149"/>
    </location>
</feature>
<dbReference type="InterPro" id="IPR036388">
    <property type="entry name" value="WH-like_DNA-bd_sf"/>
</dbReference>
<dbReference type="AlphaFoldDB" id="A0A853C7S2"/>
<protein>
    <submittedName>
        <fullName evidence="2">ADP-ribose pyrophosphatase YjhB (NUDIX family)</fullName>
    </submittedName>
</protein>
<dbReference type="InterPro" id="IPR000086">
    <property type="entry name" value="NUDIX_hydrolase_dom"/>
</dbReference>
<sequence length="222" mass="24810">MYRDSSGKTPEDYPRPSVAVDTAVLTVGPTGTLDVLLVQRDDPGSGPAWGLPGTFLHPGERLRDAVLRSLDEKAGLRGTRPRQLHVFDDPKRDERGWVLSVAHVVVLPWTTIEPVLADLQDDVLRPVAEATGLPFDHDSIVRRAVGRIRARYRRRPDPEGLLADPFTMRELRLLHSAVAGEELKPDAFRRLMEPQLRDTGRMQRAVGRPAMLYERTSSRSGV</sequence>
<dbReference type="Proteomes" id="UP000541969">
    <property type="component" value="Unassembled WGS sequence"/>
</dbReference>
<accession>A0A853C7S2</accession>
<dbReference type="SUPFAM" id="SSF55811">
    <property type="entry name" value="Nudix"/>
    <property type="match status" value="1"/>
</dbReference>
<reference evidence="2 3" key="1">
    <citation type="submission" date="2020-07" db="EMBL/GenBank/DDBJ databases">
        <title>Sequencing the genomes of 1000 actinobacteria strains.</title>
        <authorList>
            <person name="Klenk H.-P."/>
        </authorList>
    </citation>
    <scope>NUCLEOTIDE SEQUENCE [LARGE SCALE GENOMIC DNA]</scope>
    <source>
        <strain evidence="2 3">DSM 104001</strain>
    </source>
</reference>
<proteinExistence type="predicted"/>
<dbReference type="Gene3D" id="3.90.79.10">
    <property type="entry name" value="Nucleoside Triphosphate Pyrophosphohydrolase"/>
    <property type="match status" value="1"/>
</dbReference>
<evidence type="ECO:0000313" key="2">
    <source>
        <dbReference type="EMBL" id="NYJ03915.1"/>
    </source>
</evidence>
<dbReference type="InterPro" id="IPR054105">
    <property type="entry name" value="WHD_NrtR"/>
</dbReference>
<keyword evidence="3" id="KW-1185">Reference proteome</keyword>
<organism evidence="2 3">
    <name type="scientific">Petropleomorpha daqingensis</name>
    <dbReference type="NCBI Taxonomy" id="2026353"/>
    <lineage>
        <taxon>Bacteria</taxon>
        <taxon>Bacillati</taxon>
        <taxon>Actinomycetota</taxon>
        <taxon>Actinomycetes</taxon>
        <taxon>Geodermatophilales</taxon>
        <taxon>Geodermatophilaceae</taxon>
        <taxon>Petropleomorpha</taxon>
    </lineage>
</organism>
<dbReference type="PANTHER" id="PTHR43736:SF4">
    <property type="entry name" value="SLR1690 PROTEIN"/>
    <property type="match status" value="1"/>
</dbReference>
<evidence type="ECO:0000259" key="1">
    <source>
        <dbReference type="PROSITE" id="PS51462"/>
    </source>
</evidence>
<dbReference type="CDD" id="cd18873">
    <property type="entry name" value="NUDIX_NadM_like"/>
    <property type="match status" value="1"/>
</dbReference>